<feature type="compositionally biased region" description="Polar residues" evidence="1">
    <location>
        <begin position="25"/>
        <end position="40"/>
    </location>
</feature>
<dbReference type="Proteomes" id="UP000299102">
    <property type="component" value="Unassembled WGS sequence"/>
</dbReference>
<organism evidence="2 3">
    <name type="scientific">Eumeta variegata</name>
    <name type="common">Bagworm moth</name>
    <name type="synonym">Eumeta japonica</name>
    <dbReference type="NCBI Taxonomy" id="151549"/>
    <lineage>
        <taxon>Eukaryota</taxon>
        <taxon>Metazoa</taxon>
        <taxon>Ecdysozoa</taxon>
        <taxon>Arthropoda</taxon>
        <taxon>Hexapoda</taxon>
        <taxon>Insecta</taxon>
        <taxon>Pterygota</taxon>
        <taxon>Neoptera</taxon>
        <taxon>Endopterygota</taxon>
        <taxon>Lepidoptera</taxon>
        <taxon>Glossata</taxon>
        <taxon>Ditrysia</taxon>
        <taxon>Tineoidea</taxon>
        <taxon>Psychidae</taxon>
        <taxon>Oiketicinae</taxon>
        <taxon>Eumeta</taxon>
    </lineage>
</organism>
<sequence length="109" mass="12099">MGKFETDIRNANLIYLFTITCTQPESRTQASPYTRSSNTVDAAARRSPPPMIYARTTKTKHGLCETVKSVERGEQDVSGNKAIKANGDRGKKPTPGRPAPRPRRPLRTQ</sequence>
<proteinExistence type="predicted"/>
<feature type="region of interest" description="Disordered" evidence="1">
    <location>
        <begin position="25"/>
        <end position="51"/>
    </location>
</feature>
<feature type="compositionally biased region" description="Basic residues" evidence="1">
    <location>
        <begin position="100"/>
        <end position="109"/>
    </location>
</feature>
<evidence type="ECO:0000256" key="1">
    <source>
        <dbReference type="SAM" id="MobiDB-lite"/>
    </source>
</evidence>
<protein>
    <submittedName>
        <fullName evidence="2">Uncharacterized protein</fullName>
    </submittedName>
</protein>
<gene>
    <name evidence="2" type="ORF">EVAR_68404_1</name>
</gene>
<reference evidence="2 3" key="1">
    <citation type="journal article" date="2019" name="Commun. Biol.">
        <title>The bagworm genome reveals a unique fibroin gene that provides high tensile strength.</title>
        <authorList>
            <person name="Kono N."/>
            <person name="Nakamura H."/>
            <person name="Ohtoshi R."/>
            <person name="Tomita M."/>
            <person name="Numata K."/>
            <person name="Arakawa K."/>
        </authorList>
    </citation>
    <scope>NUCLEOTIDE SEQUENCE [LARGE SCALE GENOMIC DNA]</scope>
</reference>
<name>A0A4C2A431_EUMVA</name>
<evidence type="ECO:0000313" key="2">
    <source>
        <dbReference type="EMBL" id="GBP93984.1"/>
    </source>
</evidence>
<evidence type="ECO:0000313" key="3">
    <source>
        <dbReference type="Proteomes" id="UP000299102"/>
    </source>
</evidence>
<accession>A0A4C2A431</accession>
<dbReference type="AlphaFoldDB" id="A0A4C2A431"/>
<comment type="caution">
    <text evidence="2">The sequence shown here is derived from an EMBL/GenBank/DDBJ whole genome shotgun (WGS) entry which is preliminary data.</text>
</comment>
<keyword evidence="3" id="KW-1185">Reference proteome</keyword>
<dbReference type="EMBL" id="BGZK01002442">
    <property type="protein sequence ID" value="GBP93984.1"/>
    <property type="molecule type" value="Genomic_DNA"/>
</dbReference>
<feature type="region of interest" description="Disordered" evidence="1">
    <location>
        <begin position="70"/>
        <end position="109"/>
    </location>
</feature>